<reference evidence="1 2" key="1">
    <citation type="submission" date="2016-10" db="EMBL/GenBank/DDBJ databases">
        <title>Reductive evolution of mitochondrial metabolism and differential evolution of invasion-related proteins in Cryptosporidium.</title>
        <authorList>
            <person name="Liu S."/>
            <person name="Roellig D.M."/>
            <person name="Guo Y."/>
            <person name="Li N."/>
            <person name="Frace M.A."/>
            <person name="Tang K."/>
            <person name="Zhang L."/>
            <person name="Feng Y."/>
            <person name="Xiao L."/>
        </authorList>
    </citation>
    <scope>NUCLEOTIDE SEQUENCE [LARGE SCALE GENOMIC DNA]</scope>
    <source>
        <strain evidence="1">30847</strain>
    </source>
</reference>
<dbReference type="OrthoDB" id="342150at2759"/>
<dbReference type="AlphaFoldDB" id="A0A1J4MSH4"/>
<organism evidence="1 2">
    <name type="scientific">Cryptosporidium andersoni</name>
    <dbReference type="NCBI Taxonomy" id="117008"/>
    <lineage>
        <taxon>Eukaryota</taxon>
        <taxon>Sar</taxon>
        <taxon>Alveolata</taxon>
        <taxon>Apicomplexa</taxon>
        <taxon>Conoidasida</taxon>
        <taxon>Coccidia</taxon>
        <taxon>Eucoccidiorida</taxon>
        <taxon>Eimeriorina</taxon>
        <taxon>Cryptosporidiidae</taxon>
        <taxon>Cryptosporidium</taxon>
    </lineage>
</organism>
<sequence>MTLNKTKLVKDIRLDRHSANPKSSAYGDKSGVKGGSGLYNWGNETKGNEEILERREVDIHDPIYDSDNEETKKEGTTKYIKELI</sequence>
<proteinExistence type="predicted"/>
<evidence type="ECO:0000313" key="2">
    <source>
        <dbReference type="Proteomes" id="UP000186804"/>
    </source>
</evidence>
<dbReference type="VEuPathDB" id="CryptoDB:cand_023660"/>
<dbReference type="EMBL" id="LRBS01000048">
    <property type="protein sequence ID" value="OII77023.1"/>
    <property type="molecule type" value="Genomic_DNA"/>
</dbReference>
<dbReference type="Proteomes" id="UP000186804">
    <property type="component" value="Unassembled WGS sequence"/>
</dbReference>
<dbReference type="RefSeq" id="XP_067068869.1">
    <property type="nucleotide sequence ID" value="XM_067212596.1"/>
</dbReference>
<comment type="caution">
    <text evidence="1">The sequence shown here is derived from an EMBL/GenBank/DDBJ whole genome shotgun (WGS) entry which is preliminary data.</text>
</comment>
<dbReference type="GeneID" id="92366550"/>
<accession>A0A1J4MSH4</accession>
<protein>
    <recommendedName>
        <fullName evidence="3">Hyaluronan/mRNA-binding protein domain-containing protein</fullName>
    </recommendedName>
</protein>
<evidence type="ECO:0000313" key="1">
    <source>
        <dbReference type="EMBL" id="OII77023.1"/>
    </source>
</evidence>
<evidence type="ECO:0008006" key="3">
    <source>
        <dbReference type="Google" id="ProtNLM"/>
    </source>
</evidence>
<name>A0A1J4MSH4_9CRYT</name>
<keyword evidence="2" id="KW-1185">Reference proteome</keyword>
<gene>
    <name evidence="1" type="ORF">cand_023660</name>
</gene>